<evidence type="ECO:0000313" key="1">
    <source>
        <dbReference type="EMBL" id="KAI3369813.1"/>
    </source>
</evidence>
<protein>
    <submittedName>
        <fullName evidence="1">Uncharacterized protein</fullName>
    </submittedName>
</protein>
<dbReference type="Proteomes" id="UP000831701">
    <property type="component" value="Chromosome 7"/>
</dbReference>
<gene>
    <name evidence="1" type="ORF">L3Q82_024636</name>
</gene>
<feature type="non-terminal residue" evidence="1">
    <location>
        <position position="285"/>
    </location>
</feature>
<dbReference type="EMBL" id="CM041537">
    <property type="protein sequence ID" value="KAI3369813.1"/>
    <property type="molecule type" value="Genomic_DNA"/>
</dbReference>
<organism evidence="1 2">
    <name type="scientific">Scortum barcoo</name>
    <name type="common">barcoo grunter</name>
    <dbReference type="NCBI Taxonomy" id="214431"/>
    <lineage>
        <taxon>Eukaryota</taxon>
        <taxon>Metazoa</taxon>
        <taxon>Chordata</taxon>
        <taxon>Craniata</taxon>
        <taxon>Vertebrata</taxon>
        <taxon>Euteleostomi</taxon>
        <taxon>Actinopterygii</taxon>
        <taxon>Neopterygii</taxon>
        <taxon>Teleostei</taxon>
        <taxon>Neoteleostei</taxon>
        <taxon>Acanthomorphata</taxon>
        <taxon>Eupercaria</taxon>
        <taxon>Centrarchiformes</taxon>
        <taxon>Terapontoidei</taxon>
        <taxon>Terapontidae</taxon>
        <taxon>Scortum</taxon>
    </lineage>
</organism>
<evidence type="ECO:0000313" key="2">
    <source>
        <dbReference type="Proteomes" id="UP000831701"/>
    </source>
</evidence>
<reference evidence="1" key="1">
    <citation type="submission" date="2022-04" db="EMBL/GenBank/DDBJ databases">
        <title>Jade perch genome.</title>
        <authorList>
            <person name="Chao B."/>
        </authorList>
    </citation>
    <scope>NUCLEOTIDE SEQUENCE</scope>
    <source>
        <strain evidence="1">CB-2022</strain>
    </source>
</reference>
<name>A0ACB8WPP1_9TELE</name>
<keyword evidence="2" id="KW-1185">Reference proteome</keyword>
<sequence>MDVFSPDTCGRRGVRPLLLVCLFVLKASADCPKPHGGENTVLTNEALLLNDFPEGSVASLECANGYLEESGSGRMTCIDGAWTMPDLTCKKKDCGPPKAQPNMIFNTSSGTLFGAVIEVLCETGYQLSGVSYKQCYVTGWSGRSRCELVTCNKPHEVTNGRNSWNSSDYPPYGETIRYTCEEGYVLIGKDTITCSETGEYDSHPPECKSKLPLYASTSTGSPGTPTAHRDKTFTTSKTTTPDNHGMDTDTTEHTGYTPVIIAVICVLLVFCIFIVCLYKFLLRRK</sequence>
<proteinExistence type="predicted"/>
<accession>A0ACB8WPP1</accession>
<comment type="caution">
    <text evidence="1">The sequence shown here is derived from an EMBL/GenBank/DDBJ whole genome shotgun (WGS) entry which is preliminary data.</text>
</comment>